<dbReference type="Pfam" id="PF11927">
    <property type="entry name" value="HODM_asu-like"/>
    <property type="match status" value="1"/>
</dbReference>
<evidence type="ECO:0008006" key="3">
    <source>
        <dbReference type="Google" id="ProtNLM"/>
    </source>
</evidence>
<dbReference type="EMBL" id="BKZW01000002">
    <property type="protein sequence ID" value="GER89579.1"/>
    <property type="molecule type" value="Genomic_DNA"/>
</dbReference>
<dbReference type="RefSeq" id="WP_151757454.1">
    <property type="nucleotide sequence ID" value="NZ_BKZW01000002.1"/>
</dbReference>
<accession>A0A5J4KU50</accession>
<gene>
    <name evidence="1" type="ORF">KDW_37410</name>
</gene>
<evidence type="ECO:0000313" key="1">
    <source>
        <dbReference type="EMBL" id="GER89579.1"/>
    </source>
</evidence>
<dbReference type="Proteomes" id="UP000326912">
    <property type="component" value="Unassembled WGS sequence"/>
</dbReference>
<dbReference type="AlphaFoldDB" id="A0A5J4KU50"/>
<keyword evidence="2" id="KW-1185">Reference proteome</keyword>
<evidence type="ECO:0000313" key="2">
    <source>
        <dbReference type="Proteomes" id="UP000326912"/>
    </source>
</evidence>
<protein>
    <recommendedName>
        <fullName evidence="3">DUF3445 domain-containing protein</fullName>
    </recommendedName>
</protein>
<proteinExistence type="predicted"/>
<comment type="caution">
    <text evidence="1">The sequence shown here is derived from an EMBL/GenBank/DDBJ whole genome shotgun (WGS) entry which is preliminary data.</text>
</comment>
<reference evidence="1 2" key="1">
    <citation type="submission" date="2019-10" db="EMBL/GenBank/DDBJ databases">
        <title>Dictyobacter vulcani sp. nov., within the class Ktedonobacteria, isolated from soil of volcanic Mt. Zao.</title>
        <authorList>
            <person name="Zheng Y."/>
            <person name="Wang C.M."/>
            <person name="Sakai Y."/>
            <person name="Abe K."/>
            <person name="Yokota A."/>
            <person name="Yabe S."/>
        </authorList>
    </citation>
    <scope>NUCLEOTIDE SEQUENCE [LARGE SCALE GENOMIC DNA]</scope>
    <source>
        <strain evidence="1 2">W12</strain>
    </source>
</reference>
<sequence>MFQYFPFDVDHFSMTMGTRALGKGFVIEVDPACYHAEITLKQRLLNDDTSYYFQALPHTEPLQWDTLTYLLPHLAACYPQHFSLTMQTEHWIWHNHLLQECVTFQPGVHASLPLSPLDWLGRQLQEDLLLLDGSVDGGIPLVAGQLCFPNSWCLEEKLGQSFLHIHDPVALFAEQLGRSSQLLLERLKVGRPVWRLNWAFRTIDRLDITPRTAHEIQQSYQTLTPETIGERCLLRVERQTLSRLPTTGAILFTVHTYQESVAELTHNVKHARRMASVLRSTPAEVLAYKGIAPFADLLLDYLQLRSH</sequence>
<name>A0A5J4KU50_9CHLR</name>
<dbReference type="InterPro" id="IPR021848">
    <property type="entry name" value="HODM_asu-like"/>
</dbReference>
<organism evidence="1 2">
    <name type="scientific">Dictyobacter vulcani</name>
    <dbReference type="NCBI Taxonomy" id="2607529"/>
    <lineage>
        <taxon>Bacteria</taxon>
        <taxon>Bacillati</taxon>
        <taxon>Chloroflexota</taxon>
        <taxon>Ktedonobacteria</taxon>
        <taxon>Ktedonobacterales</taxon>
        <taxon>Dictyobacteraceae</taxon>
        <taxon>Dictyobacter</taxon>
    </lineage>
</organism>